<organism evidence="2 3">
    <name type="scientific">Muraenolepis orangiensis</name>
    <name type="common">Patagonian moray cod</name>
    <dbReference type="NCBI Taxonomy" id="630683"/>
    <lineage>
        <taxon>Eukaryota</taxon>
        <taxon>Metazoa</taxon>
        <taxon>Chordata</taxon>
        <taxon>Craniata</taxon>
        <taxon>Vertebrata</taxon>
        <taxon>Euteleostomi</taxon>
        <taxon>Actinopterygii</taxon>
        <taxon>Neopterygii</taxon>
        <taxon>Teleostei</taxon>
        <taxon>Neoteleostei</taxon>
        <taxon>Acanthomorphata</taxon>
        <taxon>Zeiogadaria</taxon>
        <taxon>Gadariae</taxon>
        <taxon>Gadiformes</taxon>
        <taxon>Muraenolepidoidei</taxon>
        <taxon>Muraenolepididae</taxon>
        <taxon>Muraenolepis</taxon>
    </lineage>
</organism>
<dbReference type="EMBL" id="JANIIK010000109">
    <property type="protein sequence ID" value="KAJ3598597.1"/>
    <property type="molecule type" value="Genomic_DNA"/>
</dbReference>
<evidence type="ECO:0000313" key="3">
    <source>
        <dbReference type="Proteomes" id="UP001148018"/>
    </source>
</evidence>
<name>A0A9Q0E0Y6_9TELE</name>
<dbReference type="PROSITE" id="PS50060">
    <property type="entry name" value="MAM_2"/>
    <property type="match status" value="1"/>
</dbReference>
<protein>
    <recommendedName>
        <fullName evidence="1">MAM domain-containing protein</fullName>
    </recommendedName>
</protein>
<dbReference type="AlphaFoldDB" id="A0A9Q0E0Y6"/>
<proteinExistence type="predicted"/>
<gene>
    <name evidence="2" type="ORF">NHX12_002103</name>
</gene>
<evidence type="ECO:0000259" key="1">
    <source>
        <dbReference type="PROSITE" id="PS50060"/>
    </source>
</evidence>
<accession>A0A9Q0E0Y6</accession>
<reference evidence="2" key="1">
    <citation type="submission" date="2022-07" db="EMBL/GenBank/DDBJ databases">
        <title>Chromosome-level genome of Muraenolepis orangiensis.</title>
        <authorList>
            <person name="Kim J."/>
        </authorList>
    </citation>
    <scope>NUCLEOTIDE SEQUENCE</scope>
    <source>
        <strain evidence="2">KU_S4_2022</strain>
        <tissue evidence="2">Muscle</tissue>
    </source>
</reference>
<dbReference type="OrthoDB" id="8934511at2759"/>
<dbReference type="Proteomes" id="UP001148018">
    <property type="component" value="Unassembled WGS sequence"/>
</dbReference>
<comment type="caution">
    <text evidence="2">The sequence shown here is derived from an EMBL/GenBank/DDBJ whole genome shotgun (WGS) entry which is preliminary data.</text>
</comment>
<evidence type="ECO:0000313" key="2">
    <source>
        <dbReference type="EMBL" id="KAJ3598597.1"/>
    </source>
</evidence>
<feature type="domain" description="MAM" evidence="1">
    <location>
        <begin position="45"/>
        <end position="71"/>
    </location>
</feature>
<keyword evidence="3" id="KW-1185">Reference proteome</keyword>
<dbReference type="InterPro" id="IPR000998">
    <property type="entry name" value="MAM_dom"/>
</dbReference>
<sequence>MPVKSLVRALIYCLFIGEGDYELIPYGYVPGSLKWDFKVPRQKSAGCTFDEDSDPNLCDIAQGEEDDFDWQLFRTHNAPHTSADLLRGSTLRSHAPDLWSPLLCHHE</sequence>
<dbReference type="GO" id="GO:0016020">
    <property type="term" value="C:membrane"/>
    <property type="evidence" value="ECO:0007669"/>
    <property type="project" value="InterPro"/>
</dbReference>